<dbReference type="Proteomes" id="UP000531561">
    <property type="component" value="Unassembled WGS sequence"/>
</dbReference>
<comment type="caution">
    <text evidence="1">The sequence shown here is derived from an EMBL/GenBank/DDBJ whole genome shotgun (WGS) entry which is preliminary data.</text>
</comment>
<proteinExistence type="predicted"/>
<evidence type="ECO:0000313" key="2">
    <source>
        <dbReference type="Proteomes" id="UP000531561"/>
    </source>
</evidence>
<reference evidence="1 2" key="1">
    <citation type="journal article" date="2020" name="Phytopathology">
        <title>A high-quality genome resource of Botrytis fragariae, a new and rapidly spreading fungal pathogen causing strawberry gray mold in the U.S.A.</title>
        <authorList>
            <person name="Wu Y."/>
            <person name="Saski C.A."/>
            <person name="Schnabel G."/>
            <person name="Xiao S."/>
            <person name="Hu M."/>
        </authorList>
    </citation>
    <scope>NUCLEOTIDE SEQUENCE [LARGE SCALE GENOMIC DNA]</scope>
    <source>
        <strain evidence="1 2">BVB16</strain>
    </source>
</reference>
<sequence>MFASPPSKNCAVGGNEFRNRSKSHYYITKIDWLIAFRNVTVACVTPSLSYLYVLGYFMDRTADVAVTPKP</sequence>
<dbReference type="GeneID" id="59260247"/>
<accession>A0A8H6EHT8</accession>
<dbReference type="RefSeq" id="XP_037191765.1">
    <property type="nucleotide sequence ID" value="XM_037336555.1"/>
</dbReference>
<name>A0A8H6EHT8_9HELO</name>
<evidence type="ECO:0000313" key="1">
    <source>
        <dbReference type="EMBL" id="KAF5872819.1"/>
    </source>
</evidence>
<keyword evidence="2" id="KW-1185">Reference proteome</keyword>
<organism evidence="1 2">
    <name type="scientific">Botrytis fragariae</name>
    <dbReference type="NCBI Taxonomy" id="1964551"/>
    <lineage>
        <taxon>Eukaryota</taxon>
        <taxon>Fungi</taxon>
        <taxon>Dikarya</taxon>
        <taxon>Ascomycota</taxon>
        <taxon>Pezizomycotina</taxon>
        <taxon>Leotiomycetes</taxon>
        <taxon>Helotiales</taxon>
        <taxon>Sclerotiniaceae</taxon>
        <taxon>Botrytis</taxon>
    </lineage>
</organism>
<protein>
    <submittedName>
        <fullName evidence="1">Uncharacterized protein</fullName>
    </submittedName>
</protein>
<dbReference type="EMBL" id="JABFCT010000010">
    <property type="protein sequence ID" value="KAF5872819.1"/>
    <property type="molecule type" value="Genomic_DNA"/>
</dbReference>
<gene>
    <name evidence="1" type="ORF">Bfra_006182</name>
</gene>
<dbReference type="AlphaFoldDB" id="A0A8H6EHT8"/>